<evidence type="ECO:0000313" key="2">
    <source>
        <dbReference type="Proteomes" id="UP000214355"/>
    </source>
</evidence>
<organism evidence="1 2">
    <name type="scientific">Arcanobacterium phocae</name>
    <dbReference type="NCBI Taxonomy" id="131112"/>
    <lineage>
        <taxon>Bacteria</taxon>
        <taxon>Bacillati</taxon>
        <taxon>Actinomycetota</taxon>
        <taxon>Actinomycetes</taxon>
        <taxon>Actinomycetales</taxon>
        <taxon>Actinomycetaceae</taxon>
        <taxon>Arcanobacterium</taxon>
    </lineage>
</organism>
<name>A0A1H2LIS3_9ACTO</name>
<dbReference type="EMBL" id="LT629804">
    <property type="protein sequence ID" value="SDU80645.1"/>
    <property type="molecule type" value="Genomic_DNA"/>
</dbReference>
<sequence length="182" mass="19170">MNSARRYLILTTFQHPGPVAGVLKLRGISATVVPTDSGAAIVRDIPVKSFDDWDISELLGSSDDTAAVSDSADISDQPSEVAAALSQLSEYGVILLTADLGDDVGTEVGTSGLVSAVRYLSGQRDEEIPGGLILNVLDPLIESLLLGQKDPADVPGAISEMTSEEVEQIFREINGDEESDRA</sequence>
<evidence type="ECO:0000313" key="1">
    <source>
        <dbReference type="EMBL" id="SDU80645.1"/>
    </source>
</evidence>
<dbReference type="AlphaFoldDB" id="A0A1H2LIS3"/>
<reference evidence="2" key="1">
    <citation type="submission" date="2016-10" db="EMBL/GenBank/DDBJ databases">
        <authorList>
            <person name="Varghese N."/>
            <person name="Submissions S."/>
        </authorList>
    </citation>
    <scope>NUCLEOTIDE SEQUENCE [LARGE SCALE GENOMIC DNA]</scope>
    <source>
        <strain evidence="2">DSM 10002</strain>
    </source>
</reference>
<dbReference type="RefSeq" id="WP_091281187.1">
    <property type="nucleotide sequence ID" value="NZ_JABAPK010000002.1"/>
</dbReference>
<dbReference type="GeneID" id="65345000"/>
<dbReference type="OrthoDB" id="3267923at2"/>
<dbReference type="Proteomes" id="UP000214355">
    <property type="component" value="Chromosome I"/>
</dbReference>
<proteinExistence type="predicted"/>
<dbReference type="STRING" id="131112.SAMN04489737_1266"/>
<keyword evidence="2" id="KW-1185">Reference proteome</keyword>
<gene>
    <name evidence="1" type="ORF">SAMN04489737_1266</name>
</gene>
<protein>
    <submittedName>
        <fullName evidence="1">Uncharacterized protein</fullName>
    </submittedName>
</protein>
<accession>A0A1H2LIS3</accession>